<accession>A0A8G2G0I4</accession>
<evidence type="ECO:0000313" key="2">
    <source>
        <dbReference type="Proteomes" id="UP000596329"/>
    </source>
</evidence>
<dbReference type="Proteomes" id="UP000596329">
    <property type="component" value="Chromosome"/>
</dbReference>
<organism evidence="1 2">
    <name type="scientific">Flavobacterium psychrophilum</name>
    <dbReference type="NCBI Taxonomy" id="96345"/>
    <lineage>
        <taxon>Bacteria</taxon>
        <taxon>Pseudomonadati</taxon>
        <taxon>Bacteroidota</taxon>
        <taxon>Flavobacteriia</taxon>
        <taxon>Flavobacteriales</taxon>
        <taxon>Flavobacteriaceae</taxon>
        <taxon>Flavobacterium</taxon>
    </lineage>
</organism>
<proteinExistence type="predicted"/>
<dbReference type="EMBL" id="CP059075">
    <property type="protein sequence ID" value="QRE03067.1"/>
    <property type="molecule type" value="Genomic_DNA"/>
</dbReference>
<sequence>MAQLKIINEILADEFFVNSNTLEEKNTDNFGKEFLMKRDIKSHNGIKYSLFRLDPNQTKPFPYFKQEIGLSKICDYIMFVQKNNSLFIILIELKLGSESATKQLLSSEEFAKFVIKSGERIGFKFTEDLYFRKVKISEAALGKPKTAKEICFKDENGIIHYNHKSEFQIMEILHIE</sequence>
<protein>
    <submittedName>
        <fullName evidence="1">Uncharacterized protein</fullName>
    </submittedName>
</protein>
<gene>
    <name evidence="1" type="ORF">H0H26_09160</name>
</gene>
<dbReference type="AlphaFoldDB" id="A0A8G2G0I4"/>
<dbReference type="RefSeq" id="WP_063742214.1">
    <property type="nucleotide sequence ID" value="NZ_CP059075.1"/>
</dbReference>
<reference evidence="1 2" key="1">
    <citation type="submission" date="2020-07" db="EMBL/GenBank/DDBJ databases">
        <title>Genomic characterization of Flavobacterium psychrophilum strains.</title>
        <authorList>
            <person name="Castillo D."/>
            <person name="Jorgensen J."/>
            <person name="Middelboe M."/>
        </authorList>
    </citation>
    <scope>NUCLEOTIDE SEQUENCE [LARGE SCALE GENOMIC DNA]</scope>
    <source>
        <strain evidence="1 2">FPS-R7</strain>
    </source>
</reference>
<evidence type="ECO:0000313" key="1">
    <source>
        <dbReference type="EMBL" id="QRE03067.1"/>
    </source>
</evidence>
<name>A0A8G2G0I4_FLAPS</name>